<comment type="caution">
    <text evidence="1">The sequence shown here is derived from an EMBL/GenBank/DDBJ whole genome shotgun (WGS) entry which is preliminary data.</text>
</comment>
<dbReference type="Proteomes" id="UP000195871">
    <property type="component" value="Unassembled WGS sequence"/>
</dbReference>
<dbReference type="GO" id="GO:0031146">
    <property type="term" value="P:SCF-dependent proteasomal ubiquitin-dependent protein catabolic process"/>
    <property type="evidence" value="ECO:0007669"/>
    <property type="project" value="TreeGrafter"/>
</dbReference>
<dbReference type="Proteomes" id="UP000029867">
    <property type="component" value="Unassembled WGS sequence"/>
</dbReference>
<dbReference type="InterPro" id="IPR032675">
    <property type="entry name" value="LRR_dom_sf"/>
</dbReference>
<dbReference type="eggNOG" id="ENOG502R9EV">
    <property type="taxonomic scope" value="Eukaryota"/>
</dbReference>
<evidence type="ECO:0000313" key="4">
    <source>
        <dbReference type="Proteomes" id="UP000195871"/>
    </source>
</evidence>
<name>A0A099P632_PICKU</name>
<protein>
    <submittedName>
        <fullName evidence="1">Uncharacterized protein</fullName>
    </submittedName>
</protein>
<dbReference type="HOGENOM" id="CLU_015160_1_0_1"/>
<dbReference type="GO" id="GO:0019005">
    <property type="term" value="C:SCF ubiquitin ligase complex"/>
    <property type="evidence" value="ECO:0007669"/>
    <property type="project" value="TreeGrafter"/>
</dbReference>
<accession>A0A099P632</accession>
<evidence type="ECO:0000313" key="3">
    <source>
        <dbReference type="Proteomes" id="UP000029867"/>
    </source>
</evidence>
<dbReference type="VEuPathDB" id="FungiDB:C5L36_0B08730"/>
<organism evidence="1 3">
    <name type="scientific">Pichia kudriavzevii</name>
    <name type="common">Yeast</name>
    <name type="synonym">Issatchenkia orientalis</name>
    <dbReference type="NCBI Taxonomy" id="4909"/>
    <lineage>
        <taxon>Eukaryota</taxon>
        <taxon>Fungi</taxon>
        <taxon>Dikarya</taxon>
        <taxon>Ascomycota</taxon>
        <taxon>Saccharomycotina</taxon>
        <taxon>Pichiomycetes</taxon>
        <taxon>Pichiales</taxon>
        <taxon>Pichiaceae</taxon>
        <taxon>Pichia</taxon>
    </lineage>
</organism>
<evidence type="ECO:0000313" key="2">
    <source>
        <dbReference type="EMBL" id="OUT20963.1"/>
    </source>
</evidence>
<dbReference type="PANTHER" id="PTHR13318:SF95">
    <property type="entry name" value="F-BOX PROTEIN YLR352W"/>
    <property type="match status" value="1"/>
</dbReference>
<sequence>METVAPLDSFNTFQGYSSSESNTNNRSSLSRTPSFLNSNLEIRNTDDINHHFKHLLPFSIEIMDKIIGYAYYLDAPNVIHEGDSNSDEFHNEKITIPIDSSNLTKGRYSNLHNLMQVNSGFHFLCLQYQYRYAKFIRSFNFSKFLFNLINTNDLGNYVKFLDFQEFTAVGLGKSVENIVKIPNLTSVTLLKCLQLCRCNLNTLLLSESIDTDIDYEIIDFIFNGLKSLRNLDFCGISNNSLIEYFQRLRINETLKIENLSFHECMNIPTTIFEKILLSADNLKRLDLSHTQITLESLISSLSPNIRLTHLSLRKCAQLGTIKELFKLLQHPSIAGDELEPSQMIWLNIQHCFSSDTLTGERIDKLVDVLSDNAPNLKYLNMNGYANVNTDHLLKISENFRNLESLSLSDLNINYWDFKDLEILKNLSNIQNLKFLDFSNSLYNFTNLKTIIEHTNVLVLEVKPRLSDLLSHIFQVKSQFWRVFNNKGISRRCWVHLLNNIKESEYFDNYENEMSGSRLVEWNSNGDLVLRKIKKVDWLGLACVKVNCFSDPCDENSEIDKDFGNDKSVRGLYKYYALNV</sequence>
<dbReference type="EMBL" id="JQFK01000009">
    <property type="protein sequence ID" value="KGK39451.1"/>
    <property type="molecule type" value="Genomic_DNA"/>
</dbReference>
<proteinExistence type="predicted"/>
<gene>
    <name evidence="2" type="ORF">CAS74_003959</name>
    <name evidence="1" type="ORF">JL09_g1389</name>
</gene>
<dbReference type="Gene3D" id="3.80.10.10">
    <property type="entry name" value="Ribonuclease Inhibitor"/>
    <property type="match status" value="2"/>
</dbReference>
<reference evidence="3" key="1">
    <citation type="journal article" date="2014" name="Microb. Cell Fact.">
        <title>Exploiting Issatchenkia orientalis SD108 for succinic acid production.</title>
        <authorList>
            <person name="Xiao H."/>
            <person name="Shao Z."/>
            <person name="Jiang Y."/>
            <person name="Dole S."/>
            <person name="Zhao H."/>
        </authorList>
    </citation>
    <scope>NUCLEOTIDE SEQUENCE [LARGE SCALE GENOMIC DNA]</scope>
    <source>
        <strain evidence="3">SD108</strain>
    </source>
</reference>
<evidence type="ECO:0000313" key="1">
    <source>
        <dbReference type="EMBL" id="KGK39451.1"/>
    </source>
</evidence>
<dbReference type="SUPFAM" id="SSF52047">
    <property type="entry name" value="RNI-like"/>
    <property type="match status" value="1"/>
</dbReference>
<dbReference type="AlphaFoldDB" id="A0A099P632"/>
<reference evidence="2 4" key="3">
    <citation type="submission" date="2017-05" db="EMBL/GenBank/DDBJ databases">
        <title>The Genome Sequence of Candida krusei Ckrusei653.</title>
        <authorList>
            <person name="Cuomo C."/>
            <person name="Forche A."/>
            <person name="Young S."/>
            <person name="Abouelleil A."/>
            <person name="Cao P."/>
            <person name="Chapman S."/>
            <person name="Cusick C."/>
            <person name="Shea T."/>
            <person name="Nusbaum C."/>
            <person name="Birren B."/>
        </authorList>
    </citation>
    <scope>NUCLEOTIDE SEQUENCE [LARGE SCALE GENOMIC DNA]</scope>
    <source>
        <strain evidence="2 4">Ckrusei653</strain>
    </source>
</reference>
<reference evidence="1" key="2">
    <citation type="submission" date="2014-08" db="EMBL/GenBank/DDBJ databases">
        <title>Exploiting Issatchenkia orientalis SD108 for Succinic Acid Production.</title>
        <authorList>
            <person name="Xiao H."/>
            <person name="Shao Z."/>
            <person name="Jiang Y."/>
            <person name="Dole S."/>
            <person name="Zhao H."/>
        </authorList>
    </citation>
    <scope>NUCLEOTIDE SEQUENCE [LARGE SCALE GENOMIC DNA]</scope>
    <source>
        <strain evidence="1">SD108</strain>
    </source>
</reference>
<dbReference type="EMBL" id="NHMM01000006">
    <property type="protein sequence ID" value="OUT20963.1"/>
    <property type="molecule type" value="Genomic_DNA"/>
</dbReference>
<dbReference type="PANTHER" id="PTHR13318">
    <property type="entry name" value="PARTNER OF PAIRED, ISOFORM B-RELATED"/>
    <property type="match status" value="1"/>
</dbReference>